<organism evidence="1 2">
    <name type="scientific">Nonomuraea rosea</name>
    <dbReference type="NCBI Taxonomy" id="638574"/>
    <lineage>
        <taxon>Bacteria</taxon>
        <taxon>Bacillati</taxon>
        <taxon>Actinomycetota</taxon>
        <taxon>Actinomycetes</taxon>
        <taxon>Streptosporangiales</taxon>
        <taxon>Streptosporangiaceae</taxon>
        <taxon>Nonomuraea</taxon>
    </lineage>
</organism>
<proteinExistence type="predicted"/>
<dbReference type="EMBL" id="BAABDQ010000001">
    <property type="protein sequence ID" value="GAA3525981.1"/>
    <property type="molecule type" value="Genomic_DNA"/>
</dbReference>
<gene>
    <name evidence="1" type="ORF">GCM10022419_000900</name>
</gene>
<comment type="caution">
    <text evidence="1">The sequence shown here is derived from an EMBL/GenBank/DDBJ whole genome shotgun (WGS) entry which is preliminary data.</text>
</comment>
<accession>A0ABP6V302</accession>
<keyword evidence="2" id="KW-1185">Reference proteome</keyword>
<evidence type="ECO:0000313" key="2">
    <source>
        <dbReference type="Proteomes" id="UP001500630"/>
    </source>
</evidence>
<dbReference type="Proteomes" id="UP001500630">
    <property type="component" value="Unassembled WGS sequence"/>
</dbReference>
<sequence>MRWKDLVRGSPAPTSLTVYGPLTGITVQPLLAQATAAAIATTAPSRLVVVMAAPVP</sequence>
<reference evidence="2" key="1">
    <citation type="journal article" date="2019" name="Int. J. Syst. Evol. Microbiol.">
        <title>The Global Catalogue of Microorganisms (GCM) 10K type strain sequencing project: providing services to taxonomists for standard genome sequencing and annotation.</title>
        <authorList>
            <consortium name="The Broad Institute Genomics Platform"/>
            <consortium name="The Broad Institute Genome Sequencing Center for Infectious Disease"/>
            <person name="Wu L."/>
            <person name="Ma J."/>
        </authorList>
    </citation>
    <scope>NUCLEOTIDE SEQUENCE [LARGE SCALE GENOMIC DNA]</scope>
    <source>
        <strain evidence="2">JCM 17326</strain>
    </source>
</reference>
<protein>
    <submittedName>
        <fullName evidence="1">Uncharacterized protein</fullName>
    </submittedName>
</protein>
<evidence type="ECO:0000313" key="1">
    <source>
        <dbReference type="EMBL" id="GAA3525981.1"/>
    </source>
</evidence>
<name>A0ABP6V302_9ACTN</name>